<evidence type="ECO:0000313" key="12">
    <source>
        <dbReference type="EMBL" id="PKA64585.1"/>
    </source>
</evidence>
<sequence length="763" mass="84459">MPVITRSQISGGSSEGSYIFPARRQSLLRDPHHGLKEKMKALTLLYDQQNKKSQVLIHHPSADLLHSNRKNPTDDRKQEQELRRNGEAAVMRENIVIPKKKTAVFSKSEAKENEELKNCNRIPAYAMQEKAATVSRAAARRSSLAPVSEVKVSMGTKKTDEEAEVCGDLGSRIMVFVRLRPMGKKEEEAGARSCVRIVNKRDIYLTEFASEMDYLRLKRVRGRHFCFDASFPESTTQQVVYSTTTAELVEGVLQGRNGSVFCYGATGAGKTYTMLGTLENPGVMVLAIKDLFAKIRQRSFEGKHSVLLSYLEVYNETVVDLLSPGRPLVLREDKQGITAAGLTQYRAYSTNEVMQLLQQGNQNRTTEPTRVNETSSRSHAILQVIAEYQVKDSNMTATRVGKLSLIDLAGSERALATDQRSQRSIEGANINRSLLALSSCINALVEGKKHIPYRNSKLTQLLKDSLGGPCHTVMIANISPSNLSFNETQNTLHWADRAKEIRTKACTANEAVPLPESETNQTKLLLELQKENSELRQQTARLQQKLFSVEAQAIASSSPQPPPPILSNTPCSINRKPKRSILSGNCFSSPAVAANETFVAELQKRVKALEAEIEKLKKEHELQIKQKDCFIRQLIAKKGVNSPCGGEGKSRLGKRGGRPLKEDLPSHAHRLVSPQATAAKKKRSFWDISAANSPSVATANGRKTRSHVDVLAPQSPPAPSLLVPLAYHCFWFMFMWGPHIADYLLQPGFAWAKQNAAAAAAVN</sequence>
<dbReference type="SUPFAM" id="SSF52540">
    <property type="entry name" value="P-loop containing nucleoside triphosphate hydrolases"/>
    <property type="match status" value="1"/>
</dbReference>
<dbReference type="InterPro" id="IPR019821">
    <property type="entry name" value="Kinesin_motor_CS"/>
</dbReference>
<dbReference type="InterPro" id="IPR027640">
    <property type="entry name" value="Kinesin-like_fam"/>
</dbReference>
<dbReference type="PROSITE" id="PS50067">
    <property type="entry name" value="KINESIN_MOTOR_2"/>
    <property type="match status" value="1"/>
</dbReference>
<evidence type="ECO:0000256" key="9">
    <source>
        <dbReference type="SAM" id="Coils"/>
    </source>
</evidence>
<keyword evidence="5 7" id="KW-0505">Motor protein</keyword>
<dbReference type="GO" id="GO:0003777">
    <property type="term" value="F:microtubule motor activity"/>
    <property type="evidence" value="ECO:0007669"/>
    <property type="project" value="InterPro"/>
</dbReference>
<feature type="coiled-coil region" evidence="9">
    <location>
        <begin position="592"/>
        <end position="626"/>
    </location>
</feature>
<feature type="region of interest" description="Disordered" evidence="10">
    <location>
        <begin position="61"/>
        <end position="87"/>
    </location>
</feature>
<dbReference type="OrthoDB" id="3176171at2759"/>
<evidence type="ECO:0000256" key="3">
    <source>
        <dbReference type="ARBA" id="ARBA00022840"/>
    </source>
</evidence>
<gene>
    <name evidence="12" type="primary">FLA10</name>
    <name evidence="12" type="ORF">AXF42_Ash007331</name>
</gene>
<dbReference type="AlphaFoldDB" id="A0A2I0B9V9"/>
<comment type="similarity">
    <text evidence="6">Belongs to the TRAFAC class myosin-kinesin ATPase superfamily. Kinesin family. KIN-8 subfamily.</text>
</comment>
<dbReference type="InterPro" id="IPR036961">
    <property type="entry name" value="Kinesin_motor_dom_sf"/>
</dbReference>
<keyword evidence="3 7" id="KW-0067">ATP-binding</keyword>
<dbReference type="GO" id="GO:0007018">
    <property type="term" value="P:microtubule-based movement"/>
    <property type="evidence" value="ECO:0007669"/>
    <property type="project" value="InterPro"/>
</dbReference>
<dbReference type="GO" id="GO:0005524">
    <property type="term" value="F:ATP binding"/>
    <property type="evidence" value="ECO:0007669"/>
    <property type="project" value="UniProtKB-UniRule"/>
</dbReference>
<keyword evidence="2 7" id="KW-0547">Nucleotide-binding</keyword>
<feature type="region of interest" description="Disordered" evidence="10">
    <location>
        <begin position="645"/>
        <end position="664"/>
    </location>
</feature>
<dbReference type="Proteomes" id="UP000236161">
    <property type="component" value="Unassembled WGS sequence"/>
</dbReference>
<evidence type="ECO:0000259" key="11">
    <source>
        <dbReference type="PROSITE" id="PS50067"/>
    </source>
</evidence>
<dbReference type="SMART" id="SM00129">
    <property type="entry name" value="KISc"/>
    <property type="match status" value="1"/>
</dbReference>
<dbReference type="PRINTS" id="PR00380">
    <property type="entry name" value="KINESINHEAVY"/>
</dbReference>
<feature type="compositionally biased region" description="Basic and acidic residues" evidence="10">
    <location>
        <begin position="71"/>
        <end position="86"/>
    </location>
</feature>
<evidence type="ECO:0000256" key="2">
    <source>
        <dbReference type="ARBA" id="ARBA00022741"/>
    </source>
</evidence>
<protein>
    <recommendedName>
        <fullName evidence="8">Kinesin-like protein</fullName>
    </recommendedName>
</protein>
<reference evidence="12 13" key="1">
    <citation type="journal article" date="2017" name="Nature">
        <title>The Apostasia genome and the evolution of orchids.</title>
        <authorList>
            <person name="Zhang G.Q."/>
            <person name="Liu K.W."/>
            <person name="Li Z."/>
            <person name="Lohaus R."/>
            <person name="Hsiao Y.Y."/>
            <person name="Niu S.C."/>
            <person name="Wang J.Y."/>
            <person name="Lin Y.C."/>
            <person name="Xu Q."/>
            <person name="Chen L.J."/>
            <person name="Yoshida K."/>
            <person name="Fujiwara S."/>
            <person name="Wang Z.W."/>
            <person name="Zhang Y.Q."/>
            <person name="Mitsuda N."/>
            <person name="Wang M."/>
            <person name="Liu G.H."/>
            <person name="Pecoraro L."/>
            <person name="Huang H.X."/>
            <person name="Xiao X.J."/>
            <person name="Lin M."/>
            <person name="Wu X.Y."/>
            <person name="Wu W.L."/>
            <person name="Chen Y.Y."/>
            <person name="Chang S.B."/>
            <person name="Sakamoto S."/>
            <person name="Ohme-Takagi M."/>
            <person name="Yagi M."/>
            <person name="Zeng S.J."/>
            <person name="Shen C.Y."/>
            <person name="Yeh C.M."/>
            <person name="Luo Y.B."/>
            <person name="Tsai W.C."/>
            <person name="Van de Peer Y."/>
            <person name="Liu Z.J."/>
        </authorList>
    </citation>
    <scope>NUCLEOTIDE SEQUENCE [LARGE SCALE GENOMIC DNA]</scope>
    <source>
        <strain evidence="13">cv. Shenzhen</strain>
        <tissue evidence="12">Stem</tissue>
    </source>
</reference>
<name>A0A2I0B9V9_9ASPA</name>
<proteinExistence type="inferred from homology"/>
<dbReference type="InterPro" id="IPR001752">
    <property type="entry name" value="Kinesin_motor_dom"/>
</dbReference>
<evidence type="ECO:0000256" key="1">
    <source>
        <dbReference type="ARBA" id="ARBA00022701"/>
    </source>
</evidence>
<evidence type="ECO:0000313" key="13">
    <source>
        <dbReference type="Proteomes" id="UP000236161"/>
    </source>
</evidence>
<dbReference type="GO" id="GO:0005874">
    <property type="term" value="C:microtubule"/>
    <property type="evidence" value="ECO:0007669"/>
    <property type="project" value="UniProtKB-KW"/>
</dbReference>
<dbReference type="GO" id="GO:0008017">
    <property type="term" value="F:microtubule binding"/>
    <property type="evidence" value="ECO:0007669"/>
    <property type="project" value="InterPro"/>
</dbReference>
<keyword evidence="4 9" id="KW-0175">Coiled coil</keyword>
<dbReference type="FunFam" id="3.40.850.10:FF:000054">
    <property type="entry name" value="Kinesin-like protein"/>
    <property type="match status" value="1"/>
</dbReference>
<dbReference type="InterPro" id="IPR027417">
    <property type="entry name" value="P-loop_NTPase"/>
</dbReference>
<dbReference type="STRING" id="1088818.A0A2I0B9V9"/>
<dbReference type="EMBL" id="KZ451903">
    <property type="protein sequence ID" value="PKA64585.1"/>
    <property type="molecule type" value="Genomic_DNA"/>
</dbReference>
<evidence type="ECO:0000256" key="8">
    <source>
        <dbReference type="RuleBase" id="RU000394"/>
    </source>
</evidence>
<feature type="coiled-coil region" evidence="9">
    <location>
        <begin position="518"/>
        <end position="552"/>
    </location>
</feature>
<dbReference type="PANTHER" id="PTHR47968:SF13">
    <property type="entry name" value="KINESIN-LIKE PROTEIN KIF19 ISOFORM X1"/>
    <property type="match status" value="1"/>
</dbReference>
<evidence type="ECO:0000256" key="7">
    <source>
        <dbReference type="PROSITE-ProRule" id="PRU00283"/>
    </source>
</evidence>
<keyword evidence="1 8" id="KW-0493">Microtubule</keyword>
<accession>A0A2I0B9V9</accession>
<evidence type="ECO:0000256" key="5">
    <source>
        <dbReference type="ARBA" id="ARBA00023175"/>
    </source>
</evidence>
<feature type="domain" description="Kinesin motor" evidence="11">
    <location>
        <begin position="172"/>
        <end position="501"/>
    </location>
</feature>
<feature type="binding site" evidence="7">
    <location>
        <begin position="264"/>
        <end position="271"/>
    </location>
    <ligand>
        <name>ATP</name>
        <dbReference type="ChEBI" id="CHEBI:30616"/>
    </ligand>
</feature>
<dbReference type="PANTHER" id="PTHR47968">
    <property type="entry name" value="CENTROMERE PROTEIN E"/>
    <property type="match status" value="1"/>
</dbReference>
<keyword evidence="13" id="KW-1185">Reference proteome</keyword>
<evidence type="ECO:0000256" key="10">
    <source>
        <dbReference type="SAM" id="MobiDB-lite"/>
    </source>
</evidence>
<evidence type="ECO:0000256" key="4">
    <source>
        <dbReference type="ARBA" id="ARBA00023054"/>
    </source>
</evidence>
<organism evidence="12 13">
    <name type="scientific">Apostasia shenzhenica</name>
    <dbReference type="NCBI Taxonomy" id="1088818"/>
    <lineage>
        <taxon>Eukaryota</taxon>
        <taxon>Viridiplantae</taxon>
        <taxon>Streptophyta</taxon>
        <taxon>Embryophyta</taxon>
        <taxon>Tracheophyta</taxon>
        <taxon>Spermatophyta</taxon>
        <taxon>Magnoliopsida</taxon>
        <taxon>Liliopsida</taxon>
        <taxon>Asparagales</taxon>
        <taxon>Orchidaceae</taxon>
        <taxon>Apostasioideae</taxon>
        <taxon>Apostasia</taxon>
    </lineage>
</organism>
<dbReference type="PROSITE" id="PS00411">
    <property type="entry name" value="KINESIN_MOTOR_1"/>
    <property type="match status" value="1"/>
</dbReference>
<dbReference type="Gene3D" id="3.40.850.10">
    <property type="entry name" value="Kinesin motor domain"/>
    <property type="match status" value="1"/>
</dbReference>
<dbReference type="Pfam" id="PF00225">
    <property type="entry name" value="Kinesin"/>
    <property type="match status" value="1"/>
</dbReference>
<evidence type="ECO:0000256" key="6">
    <source>
        <dbReference type="ARBA" id="ARBA00060769"/>
    </source>
</evidence>